<reference evidence="3 4" key="2">
    <citation type="submission" date="2019-08" db="EMBL/GenBank/DDBJ databases">
        <title>Jejuicoccus antrihumi gen. nov., sp. nov., a new member of the family Dermacoccaceae isolated from a cave.</title>
        <authorList>
            <person name="Schumann P."/>
            <person name="Kim I.S."/>
        </authorList>
    </citation>
    <scope>NUCLEOTIDE SEQUENCE [LARGE SCALE GENOMIC DNA]</scope>
    <source>
        <strain evidence="3 4">C5-26</strain>
    </source>
</reference>
<feature type="non-terminal residue" evidence="3">
    <location>
        <position position="198"/>
    </location>
</feature>
<evidence type="ECO:0000259" key="2">
    <source>
        <dbReference type="PROSITE" id="PS50943"/>
    </source>
</evidence>
<dbReference type="RefSeq" id="WP_146320990.1">
    <property type="nucleotide sequence ID" value="NZ_VCQV01000056.1"/>
</dbReference>
<reference evidence="3 4" key="1">
    <citation type="submission" date="2019-05" db="EMBL/GenBank/DDBJ databases">
        <authorList>
            <person name="Lee S.D."/>
        </authorList>
    </citation>
    <scope>NUCLEOTIDE SEQUENCE [LARGE SCALE GENOMIC DNA]</scope>
    <source>
        <strain evidence="3 4">C5-26</strain>
    </source>
</reference>
<sequence>MRPAILDVRGGRGAGRDRGRCWSSSRAGEREGHLMGWASPMGRPAGLTEDRTPLRGRTIDARARIAWLLRVHRLSAGYASAAAFTTALAAHDCHLAPPTISRYETGTVRVPDPVFRAYEQALGLPAGYLMGVCAGMDRMVAPVSAAASASGGGHRFGSVCDRLLVGRFGGVYLPSQWLVSCQKSAKNPASPARSLCTG</sequence>
<feature type="domain" description="HTH cro/C1-type" evidence="2">
    <location>
        <begin position="90"/>
        <end position="129"/>
    </location>
</feature>
<comment type="caution">
    <text evidence="3">The sequence shown here is derived from an EMBL/GenBank/DDBJ whole genome shotgun (WGS) entry which is preliminary data.</text>
</comment>
<accession>A0A563DRJ6</accession>
<organism evidence="3 4">
    <name type="scientific">Leekyejoonella antrihumi</name>
    <dbReference type="NCBI Taxonomy" id="1660198"/>
    <lineage>
        <taxon>Bacteria</taxon>
        <taxon>Bacillati</taxon>
        <taxon>Actinomycetota</taxon>
        <taxon>Actinomycetes</taxon>
        <taxon>Micrococcales</taxon>
        <taxon>Dermacoccaceae</taxon>
        <taxon>Leekyejoonella</taxon>
    </lineage>
</organism>
<evidence type="ECO:0000256" key="1">
    <source>
        <dbReference type="SAM" id="MobiDB-lite"/>
    </source>
</evidence>
<dbReference type="PROSITE" id="PS50943">
    <property type="entry name" value="HTH_CROC1"/>
    <property type="match status" value="1"/>
</dbReference>
<feature type="region of interest" description="Disordered" evidence="1">
    <location>
        <begin position="1"/>
        <end position="27"/>
    </location>
</feature>
<dbReference type="AlphaFoldDB" id="A0A563DRJ6"/>
<protein>
    <submittedName>
        <fullName evidence="3">Helix-turn-helix transcriptional regulator</fullName>
    </submittedName>
</protein>
<keyword evidence="4" id="KW-1185">Reference proteome</keyword>
<dbReference type="OrthoDB" id="5142649at2"/>
<dbReference type="InterPro" id="IPR001387">
    <property type="entry name" value="Cro/C1-type_HTH"/>
</dbReference>
<name>A0A563DRJ6_9MICO</name>
<evidence type="ECO:0000313" key="4">
    <source>
        <dbReference type="Proteomes" id="UP000320244"/>
    </source>
</evidence>
<proteinExistence type="predicted"/>
<evidence type="ECO:0000313" key="3">
    <source>
        <dbReference type="EMBL" id="TWP32845.1"/>
    </source>
</evidence>
<dbReference type="Proteomes" id="UP000320244">
    <property type="component" value="Unassembled WGS sequence"/>
</dbReference>
<dbReference type="CDD" id="cd00093">
    <property type="entry name" value="HTH_XRE"/>
    <property type="match status" value="1"/>
</dbReference>
<dbReference type="EMBL" id="VCQV01000056">
    <property type="protein sequence ID" value="TWP32845.1"/>
    <property type="molecule type" value="Genomic_DNA"/>
</dbReference>
<gene>
    <name evidence="3" type="ORF">FGL98_23230</name>
</gene>